<organism evidence="2 3">
    <name type="scientific">Caerostris darwini</name>
    <dbReference type="NCBI Taxonomy" id="1538125"/>
    <lineage>
        <taxon>Eukaryota</taxon>
        <taxon>Metazoa</taxon>
        <taxon>Ecdysozoa</taxon>
        <taxon>Arthropoda</taxon>
        <taxon>Chelicerata</taxon>
        <taxon>Arachnida</taxon>
        <taxon>Araneae</taxon>
        <taxon>Araneomorphae</taxon>
        <taxon>Entelegynae</taxon>
        <taxon>Araneoidea</taxon>
        <taxon>Araneidae</taxon>
        <taxon>Caerostris</taxon>
    </lineage>
</organism>
<feature type="non-terminal residue" evidence="2">
    <location>
        <position position="101"/>
    </location>
</feature>
<accession>A0AAV4RBP5</accession>
<comment type="caution">
    <text evidence="2">The sequence shown here is derived from an EMBL/GenBank/DDBJ whole genome shotgun (WGS) entry which is preliminary data.</text>
</comment>
<evidence type="ECO:0000256" key="1">
    <source>
        <dbReference type="SAM" id="MobiDB-lite"/>
    </source>
</evidence>
<gene>
    <name evidence="2" type="ORF">CDAR_16681</name>
</gene>
<proteinExistence type="predicted"/>
<dbReference type="EMBL" id="BPLQ01006061">
    <property type="protein sequence ID" value="GIY19718.1"/>
    <property type="molecule type" value="Genomic_DNA"/>
</dbReference>
<protein>
    <submittedName>
        <fullName evidence="2">Uncharacterized protein</fullName>
    </submittedName>
</protein>
<evidence type="ECO:0000313" key="2">
    <source>
        <dbReference type="EMBL" id="GIY19718.1"/>
    </source>
</evidence>
<dbReference type="AlphaFoldDB" id="A0AAV4RBP5"/>
<name>A0AAV4RBP5_9ARAC</name>
<dbReference type="Proteomes" id="UP001054837">
    <property type="component" value="Unassembled WGS sequence"/>
</dbReference>
<keyword evidence="3" id="KW-1185">Reference proteome</keyword>
<evidence type="ECO:0000313" key="3">
    <source>
        <dbReference type="Proteomes" id="UP001054837"/>
    </source>
</evidence>
<sequence>MSIHAGVSSMMEMEVSPDDSSPFQGRLSPAAPEQHQQPESPDAICSTLQSDESEISSHQEELASYQICASLKTTQQTPGMMDSFQSAMELAEQKISTHLQK</sequence>
<reference evidence="2 3" key="1">
    <citation type="submission" date="2021-06" db="EMBL/GenBank/DDBJ databases">
        <title>Caerostris darwini draft genome.</title>
        <authorList>
            <person name="Kono N."/>
            <person name="Arakawa K."/>
        </authorList>
    </citation>
    <scope>NUCLEOTIDE SEQUENCE [LARGE SCALE GENOMIC DNA]</scope>
</reference>
<feature type="region of interest" description="Disordered" evidence="1">
    <location>
        <begin position="1"/>
        <end position="61"/>
    </location>
</feature>